<evidence type="ECO:0000256" key="5">
    <source>
        <dbReference type="RuleBase" id="RU361187"/>
    </source>
</evidence>
<accession>A0A5D3B2H5</accession>
<evidence type="ECO:0000313" key="8">
    <source>
        <dbReference type="EMBL" id="TYJ56954.1"/>
    </source>
</evidence>
<organism evidence="8 9">
    <name type="scientific">Cryptococcus floricola</name>
    <dbReference type="NCBI Taxonomy" id="2591691"/>
    <lineage>
        <taxon>Eukaryota</taxon>
        <taxon>Fungi</taxon>
        <taxon>Dikarya</taxon>
        <taxon>Basidiomycota</taxon>
        <taxon>Agaricomycotina</taxon>
        <taxon>Tremellomycetes</taxon>
        <taxon>Tremellales</taxon>
        <taxon>Cryptococcaceae</taxon>
        <taxon>Cryptococcus</taxon>
    </lineage>
</organism>
<dbReference type="InterPro" id="IPR023296">
    <property type="entry name" value="Glyco_hydro_beta-prop_sf"/>
</dbReference>
<proteinExistence type="inferred from homology"/>
<feature type="signal peptide" evidence="7">
    <location>
        <begin position="1"/>
        <end position="16"/>
    </location>
</feature>
<feature type="chain" id="PRO_5022918751" evidence="7">
    <location>
        <begin position="17"/>
        <end position="525"/>
    </location>
</feature>
<sequence length="525" mass="54740">MLMLPIILAAVGLASAAEFSNPIRLPRTSLKLSGPKPRNMAYLCSPSSSDSGPDPFIVWDKDTSSYYLMTTTGSDLRLVSSPTIGGLHNGTNTQVYTNADMKNQTTVWAGELHKVDGAWHIYYSHKERIWAIKGGDNPLDEYADPVQLYDHFGIDNTVLVHNDNNYLLWACHSTDVSNNTIAGSSMCISHLTTPTSINKDEISVISRPTEAWEQVGGHVNEGAQPLYWDGEIYVTYSASYCTKPDYSLGLLHLIGDDPMDPAAWSKVTDGPVFSSGNGEYGPGHNGIFTSPDGTELWNVYHAVTNADGSCGMDRQTFVEKVDVSQFATKGPIFGTPAKKGVVAEGPSGEGNNTAQSSSSALSAASTATRSSSASSNASSSDATPTIPLTSSSIVASTALSLTASLSTTESSGESPSASSSASSEEEDDASTSSHSRGSHHTTQSGGNGGIALIATGSNSASSLDISSRTTVTVGQGEVTSTTTLFVTAKTSQALAVEATSTSGTGGLSCKAKRARVAEAASLIVV</sequence>
<evidence type="ECO:0000256" key="2">
    <source>
        <dbReference type="ARBA" id="ARBA00022729"/>
    </source>
</evidence>
<protein>
    <submittedName>
        <fullName evidence="8">Uncharacterized protein</fullName>
    </submittedName>
</protein>
<feature type="region of interest" description="Disordered" evidence="6">
    <location>
        <begin position="405"/>
        <end position="453"/>
    </location>
</feature>
<evidence type="ECO:0000256" key="4">
    <source>
        <dbReference type="ARBA" id="ARBA00023295"/>
    </source>
</evidence>
<dbReference type="CDD" id="cd18820">
    <property type="entry name" value="GH43_LbAraf43-like"/>
    <property type="match status" value="1"/>
</dbReference>
<evidence type="ECO:0000256" key="1">
    <source>
        <dbReference type="ARBA" id="ARBA00009865"/>
    </source>
</evidence>
<dbReference type="GO" id="GO:0004553">
    <property type="term" value="F:hydrolase activity, hydrolyzing O-glycosyl compounds"/>
    <property type="evidence" value="ECO:0007669"/>
    <property type="project" value="InterPro"/>
</dbReference>
<feature type="compositionally biased region" description="Low complexity" evidence="6">
    <location>
        <begin position="430"/>
        <end position="444"/>
    </location>
</feature>
<comment type="similarity">
    <text evidence="1 5">Belongs to the glycosyl hydrolase 43 family.</text>
</comment>
<keyword evidence="3 5" id="KW-0378">Hydrolase</keyword>
<name>A0A5D3B2H5_9TREE</name>
<gene>
    <name evidence="8" type="ORF">B9479_002400</name>
</gene>
<evidence type="ECO:0000256" key="6">
    <source>
        <dbReference type="SAM" id="MobiDB-lite"/>
    </source>
</evidence>
<comment type="caution">
    <text evidence="8">The sequence shown here is derived from an EMBL/GenBank/DDBJ whole genome shotgun (WGS) entry which is preliminary data.</text>
</comment>
<dbReference type="GO" id="GO:0005975">
    <property type="term" value="P:carbohydrate metabolic process"/>
    <property type="evidence" value="ECO:0007669"/>
    <property type="project" value="InterPro"/>
</dbReference>
<dbReference type="Gene3D" id="2.115.10.20">
    <property type="entry name" value="Glycosyl hydrolase domain, family 43"/>
    <property type="match status" value="1"/>
</dbReference>
<evidence type="ECO:0000256" key="7">
    <source>
        <dbReference type="SAM" id="SignalP"/>
    </source>
</evidence>
<reference evidence="8 9" key="1">
    <citation type="submission" date="2017-05" db="EMBL/GenBank/DDBJ databases">
        <title>The Genome Sequence of Tsuchiyaea wingfieldii DSM 27421.</title>
        <authorList>
            <person name="Cuomo C."/>
            <person name="Passer A."/>
            <person name="Billmyre B."/>
            <person name="Heitman J."/>
        </authorList>
    </citation>
    <scope>NUCLEOTIDE SEQUENCE [LARGE SCALE GENOMIC DNA]</scope>
    <source>
        <strain evidence="8 9">DSM 27421</strain>
    </source>
</reference>
<keyword evidence="4 5" id="KW-0326">Glycosidase</keyword>
<keyword evidence="9" id="KW-1185">Reference proteome</keyword>
<dbReference type="EMBL" id="NIDF01000018">
    <property type="protein sequence ID" value="TYJ56954.1"/>
    <property type="molecule type" value="Genomic_DNA"/>
</dbReference>
<evidence type="ECO:0000313" key="9">
    <source>
        <dbReference type="Proteomes" id="UP000322245"/>
    </source>
</evidence>
<feature type="region of interest" description="Disordered" evidence="6">
    <location>
        <begin position="334"/>
        <end position="387"/>
    </location>
</feature>
<dbReference type="PANTHER" id="PTHR43817">
    <property type="entry name" value="GLYCOSYL HYDROLASE"/>
    <property type="match status" value="1"/>
</dbReference>
<evidence type="ECO:0000256" key="3">
    <source>
        <dbReference type="ARBA" id="ARBA00022801"/>
    </source>
</evidence>
<dbReference type="Pfam" id="PF04616">
    <property type="entry name" value="Glyco_hydro_43"/>
    <property type="match status" value="1"/>
</dbReference>
<feature type="compositionally biased region" description="Low complexity" evidence="6">
    <location>
        <begin position="353"/>
        <end position="387"/>
    </location>
</feature>
<dbReference type="InterPro" id="IPR006710">
    <property type="entry name" value="Glyco_hydro_43"/>
</dbReference>
<dbReference type="AlphaFoldDB" id="A0A5D3B2H5"/>
<keyword evidence="2 7" id="KW-0732">Signal</keyword>
<feature type="compositionally biased region" description="Low complexity" evidence="6">
    <location>
        <begin position="405"/>
        <end position="422"/>
    </location>
</feature>
<dbReference type="Proteomes" id="UP000322245">
    <property type="component" value="Unassembled WGS sequence"/>
</dbReference>
<dbReference type="SUPFAM" id="SSF75005">
    <property type="entry name" value="Arabinanase/levansucrase/invertase"/>
    <property type="match status" value="1"/>
</dbReference>
<dbReference type="PANTHER" id="PTHR43817:SF1">
    <property type="entry name" value="HYDROLASE, FAMILY 43, PUTATIVE (AFU_ORTHOLOGUE AFUA_3G01660)-RELATED"/>
    <property type="match status" value="1"/>
</dbReference>